<evidence type="ECO:0000256" key="1">
    <source>
        <dbReference type="SAM" id="Phobius"/>
    </source>
</evidence>
<name>A0A378YV36_9BURK</name>
<dbReference type="Proteomes" id="UP000254573">
    <property type="component" value="Unassembled WGS sequence"/>
</dbReference>
<reference evidence="2 3" key="1">
    <citation type="submission" date="2018-06" db="EMBL/GenBank/DDBJ databases">
        <authorList>
            <consortium name="Pathogen Informatics"/>
            <person name="Doyle S."/>
        </authorList>
    </citation>
    <scope>NUCLEOTIDE SEQUENCE [LARGE SCALE GENOMIC DNA]</scope>
    <source>
        <strain evidence="2 3">NCTC13160</strain>
    </source>
</reference>
<sequence length="197" mass="21363">MRQPEWTTRLGLAGLTACICFAVTLLFGALPDEARNAEVRTVVNNELAGVRQTLVFRLALGSRLGDMQNGDLSFRDSFLRVPSLLSLRVLAANGEVIHTEYRDRQTALDDSASTRHARPFFAGQTPGRGETVTATVVSPLGAPGGYLVATFRRHEYNAPLSAFTQAVAGSLIILIGCCALDAVSRRRARSRAFTIRT</sequence>
<dbReference type="EMBL" id="UGSG01000001">
    <property type="protein sequence ID" value="SUA80643.1"/>
    <property type="molecule type" value="Genomic_DNA"/>
</dbReference>
<evidence type="ECO:0000313" key="2">
    <source>
        <dbReference type="EMBL" id="SUA80643.1"/>
    </source>
</evidence>
<feature type="transmembrane region" description="Helical" evidence="1">
    <location>
        <begin position="162"/>
        <end position="183"/>
    </location>
</feature>
<proteinExistence type="predicted"/>
<accession>A0A378YV36</accession>
<feature type="transmembrane region" description="Helical" evidence="1">
    <location>
        <begin position="12"/>
        <end position="30"/>
    </location>
</feature>
<keyword evidence="1" id="KW-1133">Transmembrane helix</keyword>
<evidence type="ECO:0000313" key="3">
    <source>
        <dbReference type="Proteomes" id="UP000254573"/>
    </source>
</evidence>
<organism evidence="2 3">
    <name type="scientific">Pandoraea pnomenusa</name>
    <dbReference type="NCBI Taxonomy" id="93220"/>
    <lineage>
        <taxon>Bacteria</taxon>
        <taxon>Pseudomonadati</taxon>
        <taxon>Pseudomonadota</taxon>
        <taxon>Betaproteobacteria</taxon>
        <taxon>Burkholderiales</taxon>
        <taxon>Burkholderiaceae</taxon>
        <taxon>Pandoraea</taxon>
    </lineage>
</organism>
<keyword evidence="1" id="KW-0472">Membrane</keyword>
<gene>
    <name evidence="2" type="ORF">NCTC13160_03852</name>
</gene>
<dbReference type="AlphaFoldDB" id="A0A378YV36"/>
<keyword evidence="1" id="KW-0812">Transmembrane</keyword>
<protein>
    <submittedName>
        <fullName evidence="2">Uncharacterized protein</fullName>
    </submittedName>
</protein>